<keyword evidence="3" id="KW-1185">Reference proteome</keyword>
<comment type="caution">
    <text evidence="2">The sequence shown here is derived from an EMBL/GenBank/DDBJ whole genome shotgun (WGS) entry which is preliminary data.</text>
</comment>
<gene>
    <name evidence="2" type="ORF">NYPRO_LOCUS20433</name>
</gene>
<feature type="region of interest" description="Disordered" evidence="1">
    <location>
        <begin position="250"/>
        <end position="277"/>
    </location>
</feature>
<feature type="compositionally biased region" description="Pro residues" evidence="1">
    <location>
        <begin position="160"/>
        <end position="169"/>
    </location>
</feature>
<evidence type="ECO:0000313" key="2">
    <source>
        <dbReference type="EMBL" id="CAD7687640.1"/>
    </source>
</evidence>
<evidence type="ECO:0000313" key="3">
    <source>
        <dbReference type="Proteomes" id="UP000645828"/>
    </source>
</evidence>
<feature type="region of interest" description="Disordered" evidence="1">
    <location>
        <begin position="1"/>
        <end position="67"/>
    </location>
</feature>
<feature type="compositionally biased region" description="Low complexity" evidence="1">
    <location>
        <begin position="134"/>
        <end position="159"/>
    </location>
</feature>
<feature type="region of interest" description="Disordered" evidence="1">
    <location>
        <begin position="79"/>
        <end position="191"/>
    </location>
</feature>
<reference evidence="2" key="1">
    <citation type="submission" date="2020-12" db="EMBL/GenBank/DDBJ databases">
        <authorList>
            <consortium name="Molecular Ecology Group"/>
        </authorList>
    </citation>
    <scope>NUCLEOTIDE SEQUENCE</scope>
    <source>
        <strain evidence="2">TBG_1078</strain>
    </source>
</reference>
<organism evidence="2 3">
    <name type="scientific">Nyctereutes procyonoides</name>
    <name type="common">Raccoon dog</name>
    <name type="synonym">Canis procyonoides</name>
    <dbReference type="NCBI Taxonomy" id="34880"/>
    <lineage>
        <taxon>Eukaryota</taxon>
        <taxon>Metazoa</taxon>
        <taxon>Chordata</taxon>
        <taxon>Craniata</taxon>
        <taxon>Vertebrata</taxon>
        <taxon>Euteleostomi</taxon>
        <taxon>Mammalia</taxon>
        <taxon>Eutheria</taxon>
        <taxon>Laurasiatheria</taxon>
        <taxon>Carnivora</taxon>
        <taxon>Caniformia</taxon>
        <taxon>Canidae</taxon>
        <taxon>Nyctereutes</taxon>
    </lineage>
</organism>
<dbReference type="Proteomes" id="UP000645828">
    <property type="component" value="Unassembled WGS sequence"/>
</dbReference>
<sequence length="332" mass="35446">MFSNGLPLRQHQRLPLASGSSTDGLSAGTVPHAAPQREPWSPPSHRGLPWGRLPEPPPGLSQRQRQGHSGFIHLHRDSLRGCSHTTPHSPQRAVRGPQTRPLGCLPSPRRPRPRLPGPSGCGTRVRDGRTLHCGPRAAHGRSGAGAAAAAAAAAARAPQAHPPAPPPAPRGCGACARARRPPRAGGRAPRPVLLSLVPRPSALSQEGGGRLRHLWVRVPVGTVDQCPALRRRVFSAVGLPAARSVLAQRRRPGKGLRGGGSRLPAPGSRLPAPGSWQPRRRASVSAFLAFKILLYSPFTFIVIIDMVGFMSAILIFVFYTFPTMFLCPQYLI</sequence>
<name>A0A811ZG78_NYCPR</name>
<accession>A0A811ZG78</accession>
<dbReference type="AlphaFoldDB" id="A0A811ZG78"/>
<proteinExistence type="predicted"/>
<protein>
    <submittedName>
        <fullName evidence="2">(raccoon dog) hypothetical protein</fullName>
    </submittedName>
</protein>
<dbReference type="EMBL" id="CAJHUB010000764">
    <property type="protein sequence ID" value="CAD7687640.1"/>
    <property type="molecule type" value="Genomic_DNA"/>
</dbReference>
<evidence type="ECO:0000256" key="1">
    <source>
        <dbReference type="SAM" id="MobiDB-lite"/>
    </source>
</evidence>